<keyword evidence="1" id="KW-1133">Transmembrane helix</keyword>
<organism evidence="2">
    <name type="scientific">Acidithiobacillus ferrianus</name>
    <dbReference type="NCBI Taxonomy" id="2678518"/>
    <lineage>
        <taxon>Bacteria</taxon>
        <taxon>Pseudomonadati</taxon>
        <taxon>Pseudomonadota</taxon>
        <taxon>Acidithiobacillia</taxon>
        <taxon>Acidithiobacillales</taxon>
        <taxon>Acidithiobacillaceae</taxon>
        <taxon>Acidithiobacillus</taxon>
    </lineage>
</organism>
<evidence type="ECO:0000313" key="2">
    <source>
        <dbReference type="EMBL" id="NDU41084.1"/>
    </source>
</evidence>
<feature type="transmembrane region" description="Helical" evidence="1">
    <location>
        <begin position="40"/>
        <end position="64"/>
    </location>
</feature>
<keyword evidence="1" id="KW-0812">Transmembrane</keyword>
<reference evidence="2" key="1">
    <citation type="submission" date="2019-11" db="EMBL/GenBank/DDBJ databases">
        <title>Acidithiobacillus ferrianus sp. nov.: a facultatively anaerobic and extremely acidophilic chemolithoautotroph.</title>
        <authorList>
            <person name="Norris P.R."/>
            <person name="Falagan C."/>
            <person name="Moya-Beltran A."/>
            <person name="Castro M."/>
            <person name="Quatrini R."/>
            <person name="Johnson D.B."/>
        </authorList>
    </citation>
    <scope>NUCLEOTIDE SEQUENCE [LARGE SCALE GENOMIC DNA]</scope>
    <source>
        <strain evidence="2">MG</strain>
    </source>
</reference>
<dbReference type="RefSeq" id="WP_163095301.1">
    <property type="nucleotide sequence ID" value="NZ_CP127523.1"/>
</dbReference>
<feature type="transmembrane region" description="Helical" evidence="1">
    <location>
        <begin position="7"/>
        <end position="28"/>
    </location>
</feature>
<comment type="caution">
    <text evidence="2">The sequence shown here is derived from an EMBL/GenBank/DDBJ whole genome shotgun (WGS) entry which is preliminary data.</text>
</comment>
<dbReference type="AlphaFoldDB" id="A0A845UB08"/>
<accession>A0A845UB08</accession>
<evidence type="ECO:0000256" key="1">
    <source>
        <dbReference type="SAM" id="Phobius"/>
    </source>
</evidence>
<sequence>MSLHFDVLYSIPYIIYLITGSLIAFIIYPRHEKRQNYFVIMITIVLSVFIPFFGPVIAMIYALYFRIVEHRIIRPATQAVVIPEYLGELPLEFSGTAMGSIPARLRFSINDSERIHAISQITEAQYSEQYRLLRSALSDPAEEVRLLAYSALDLREHKNTMLLINLENRLKENNNPTVRQTLLEHQAWIEWNIAHQQSQEIGVSTFSAQQNISPVDPSTPSEHGSASMTFLHGLRALEWGQLQFAAALFLLAQKRGIPEIVIAPYLAIARYRQGEFTEVSTIFNRLGALRLSPRYGASALFWQGAQK</sequence>
<keyword evidence="1" id="KW-0472">Membrane</keyword>
<proteinExistence type="predicted"/>
<protein>
    <submittedName>
        <fullName evidence="2">Uncharacterized protein</fullName>
    </submittedName>
</protein>
<dbReference type="EMBL" id="WNJL01000001">
    <property type="protein sequence ID" value="NDU41084.1"/>
    <property type="molecule type" value="Genomic_DNA"/>
</dbReference>
<name>A0A845UB08_9PROT</name>
<gene>
    <name evidence="2" type="ORF">GL267_00115</name>
</gene>